<reference evidence="2" key="1">
    <citation type="submission" date="2020-05" db="EMBL/GenBank/DDBJ databases">
        <title>Identification of trans-AT polyketide cluster in two marine bacteria, producers of a novel glutaramide-containing polyketide sesbanimide D and analogs.</title>
        <authorList>
            <person name="Kacar D."/>
            <person name="Rodriguez P."/>
            <person name="Canedo L."/>
            <person name="Gonzalez E."/>
            <person name="Galan B."/>
            <person name="De La Calle F."/>
            <person name="Garcia J.L."/>
        </authorList>
    </citation>
    <scope>NUCLEOTIDE SEQUENCE</scope>
    <source>
        <strain evidence="2">PHM038</strain>
    </source>
</reference>
<dbReference type="RefSeq" id="WP_190290058.1">
    <property type="nucleotide sequence ID" value="NZ_JABFCZ010000004.1"/>
</dbReference>
<keyword evidence="1" id="KW-1133">Transmembrane helix</keyword>
<name>A0A926S3J0_9HYPH</name>
<dbReference type="Proteomes" id="UP000598467">
    <property type="component" value="Unassembled WGS sequence"/>
</dbReference>
<protein>
    <submittedName>
        <fullName evidence="2">Phage holin family protein</fullName>
    </submittedName>
</protein>
<feature type="transmembrane region" description="Helical" evidence="1">
    <location>
        <begin position="32"/>
        <end position="55"/>
    </location>
</feature>
<proteinExistence type="predicted"/>
<dbReference type="AlphaFoldDB" id="A0A926S3J0"/>
<dbReference type="EMBL" id="JABFCZ010000004">
    <property type="protein sequence ID" value="MBD1545378.1"/>
    <property type="molecule type" value="Genomic_DNA"/>
</dbReference>
<comment type="caution">
    <text evidence="2">The sequence shown here is derived from an EMBL/GenBank/DDBJ whole genome shotgun (WGS) entry which is preliminary data.</text>
</comment>
<evidence type="ECO:0000256" key="1">
    <source>
        <dbReference type="SAM" id="Phobius"/>
    </source>
</evidence>
<keyword evidence="1" id="KW-0472">Membrane</keyword>
<evidence type="ECO:0000313" key="3">
    <source>
        <dbReference type="Proteomes" id="UP000598467"/>
    </source>
</evidence>
<organism evidence="2 3">
    <name type="scientific">Roseibium aggregatum</name>
    <dbReference type="NCBI Taxonomy" id="187304"/>
    <lineage>
        <taxon>Bacteria</taxon>
        <taxon>Pseudomonadati</taxon>
        <taxon>Pseudomonadota</taxon>
        <taxon>Alphaproteobacteria</taxon>
        <taxon>Hyphomicrobiales</taxon>
        <taxon>Stappiaceae</taxon>
        <taxon>Roseibium</taxon>
    </lineage>
</organism>
<feature type="transmembrane region" description="Helical" evidence="1">
    <location>
        <begin position="61"/>
        <end position="82"/>
    </location>
</feature>
<gene>
    <name evidence="2" type="ORF">HK439_03840</name>
</gene>
<evidence type="ECO:0000313" key="2">
    <source>
        <dbReference type="EMBL" id="MBD1545378.1"/>
    </source>
</evidence>
<sequence length="163" mass="17778">MESLVRTMRIIWRAELLIIEAKLNVAAKRIGATAFAGLIFIFGLGMLNVAGFFALEATWGPIYAALGVAAADFLVAALVLLWGSRVSTGPELELAREVRDAGLKELEAKAEFVHDEFEAARDEILALKESLVGFSRNPVDKTINLLLAPLLTLLIKSLSKRKD</sequence>
<keyword evidence="1" id="KW-0812">Transmembrane</keyword>
<accession>A0A926S3J0</accession>